<dbReference type="SUPFAM" id="SSF56300">
    <property type="entry name" value="Metallo-dependent phosphatases"/>
    <property type="match status" value="1"/>
</dbReference>
<dbReference type="Gene3D" id="3.60.21.10">
    <property type="match status" value="1"/>
</dbReference>
<accession>A0A6I0F483</accession>
<proteinExistence type="inferred from homology"/>
<feature type="domain" description="Calcineurin-like phosphoesterase" evidence="3">
    <location>
        <begin position="1"/>
        <end position="154"/>
    </location>
</feature>
<comment type="similarity">
    <text evidence="1 2">Belongs to the metallophosphoesterase superfamily. YfcE family.</text>
</comment>
<evidence type="ECO:0000256" key="1">
    <source>
        <dbReference type="ARBA" id="ARBA00008950"/>
    </source>
</evidence>
<dbReference type="EC" id="3.1.4.-" evidence="2"/>
<dbReference type="InterPro" id="IPR029052">
    <property type="entry name" value="Metallo-depent_PP-like"/>
</dbReference>
<dbReference type="GO" id="GO:0046872">
    <property type="term" value="F:metal ion binding"/>
    <property type="evidence" value="ECO:0007669"/>
    <property type="project" value="UniProtKB-KW"/>
</dbReference>
<dbReference type="InterPro" id="IPR000979">
    <property type="entry name" value="Phosphodiesterase_MJ0936/Vps29"/>
</dbReference>
<keyword evidence="2" id="KW-0479">Metal-binding</keyword>
<dbReference type="EMBL" id="WBZC01000010">
    <property type="protein sequence ID" value="KAB3537310.1"/>
    <property type="molecule type" value="Genomic_DNA"/>
</dbReference>
<comment type="caution">
    <text evidence="4">The sequence shown here is derived from an EMBL/GenBank/DDBJ whole genome shotgun (WGS) entry which is preliminary data.</text>
</comment>
<dbReference type="Proteomes" id="UP000432715">
    <property type="component" value="Unassembled WGS sequence"/>
</dbReference>
<evidence type="ECO:0000256" key="2">
    <source>
        <dbReference type="RuleBase" id="RU362039"/>
    </source>
</evidence>
<dbReference type="RefSeq" id="WP_151860141.1">
    <property type="nucleotide sequence ID" value="NZ_WBZC01000010.1"/>
</dbReference>
<gene>
    <name evidence="4" type="ORF">F8154_03185</name>
</gene>
<dbReference type="InterPro" id="IPR024654">
    <property type="entry name" value="Calcineurin-like_PHP_lpxH"/>
</dbReference>
<dbReference type="OrthoDB" id="9800565at2"/>
<name>A0A6I0F483_9FIRM</name>
<reference evidence="4 5" key="1">
    <citation type="submission" date="2019-10" db="EMBL/GenBank/DDBJ databases">
        <title>Alkaliphilus serpentinus sp. nov. and Alkaliphilus pronyensis sp. nov., two novel anaerobic alkaliphilic species isolated from the serpentinized-hosted hydrothermal field of the Prony Bay (New Caledonia).</title>
        <authorList>
            <person name="Postec A."/>
        </authorList>
    </citation>
    <scope>NUCLEOTIDE SEQUENCE [LARGE SCALE GENOMIC DNA]</scope>
    <source>
        <strain evidence="4 5">LacV</strain>
    </source>
</reference>
<sequence length="162" mass="17984">MEIGIISDTHMPKRAKKIPHEVLTAFKDVDLIIHAGDLCNEAVIKELEALAPVNAVCGNIDDISLQQKLPKKLNINANGFLIGVIHGDGGKRGKTLDRAVEAFKEDNVDCIIFGHSHIPHISLRGEVLLFNPGSATDKRRNRYFSYGLLTIKDKIEARIVYF</sequence>
<dbReference type="AlphaFoldDB" id="A0A6I0F483"/>
<evidence type="ECO:0000259" key="3">
    <source>
        <dbReference type="Pfam" id="PF12850"/>
    </source>
</evidence>
<evidence type="ECO:0000313" key="5">
    <source>
        <dbReference type="Proteomes" id="UP000432715"/>
    </source>
</evidence>
<protein>
    <recommendedName>
        <fullName evidence="2">Phosphoesterase</fullName>
        <ecNumber evidence="2">3.1.4.-</ecNumber>
    </recommendedName>
</protein>
<dbReference type="PANTHER" id="PTHR11124">
    <property type="entry name" value="VACUOLAR SORTING PROTEIN VPS29"/>
    <property type="match status" value="1"/>
</dbReference>
<evidence type="ECO:0000313" key="4">
    <source>
        <dbReference type="EMBL" id="KAB3537310.1"/>
    </source>
</evidence>
<dbReference type="NCBIfam" id="TIGR00040">
    <property type="entry name" value="yfcE"/>
    <property type="match status" value="1"/>
</dbReference>
<comment type="cofactor">
    <cofactor evidence="2">
        <name>a divalent metal cation</name>
        <dbReference type="ChEBI" id="CHEBI:60240"/>
    </cofactor>
</comment>
<keyword evidence="5" id="KW-1185">Reference proteome</keyword>
<organism evidence="4 5">
    <name type="scientific">Alkaliphilus pronyensis</name>
    <dbReference type="NCBI Taxonomy" id="1482732"/>
    <lineage>
        <taxon>Bacteria</taxon>
        <taxon>Bacillati</taxon>
        <taxon>Bacillota</taxon>
        <taxon>Clostridia</taxon>
        <taxon>Peptostreptococcales</taxon>
        <taxon>Natronincolaceae</taxon>
        <taxon>Alkaliphilus</taxon>
    </lineage>
</organism>
<dbReference type="Pfam" id="PF12850">
    <property type="entry name" value="Metallophos_2"/>
    <property type="match status" value="1"/>
</dbReference>
<dbReference type="GO" id="GO:0016787">
    <property type="term" value="F:hydrolase activity"/>
    <property type="evidence" value="ECO:0007669"/>
    <property type="project" value="UniProtKB-UniRule"/>
</dbReference>